<evidence type="ECO:0000313" key="2">
    <source>
        <dbReference type="EMBL" id="CAL5223098.1"/>
    </source>
</evidence>
<organism evidence="2 3">
    <name type="scientific">Coccomyxa viridis</name>
    <dbReference type="NCBI Taxonomy" id="1274662"/>
    <lineage>
        <taxon>Eukaryota</taxon>
        <taxon>Viridiplantae</taxon>
        <taxon>Chlorophyta</taxon>
        <taxon>core chlorophytes</taxon>
        <taxon>Trebouxiophyceae</taxon>
        <taxon>Trebouxiophyceae incertae sedis</taxon>
        <taxon>Coccomyxaceae</taxon>
        <taxon>Coccomyxa</taxon>
    </lineage>
</organism>
<sequence length="731" mass="79011">MPGLAAAQQESEEGSKPEHSAVAVPHKMQPQAASADEAPQAYGSAPTPVPAAEHIPISASAPAELEQGPTTAASDQQGPASCSEPTSADLTSQSRPAEVPPTDQPRYPLNPAERKVAAALLVMLMRASKKGTDSLNAMKYTLVSNSPPISLFMELLPDEGRLPSLKQLEASVSPELRDWLGFISALCAAAESQPLELFARSAECSTHLAAIHNFECTKSAVRQKRLQAIKTFLANSNPAQSGQSSHEPFNMLHERCAALAKHGVSGKMLLVMTTILNEILLLLDADKRQLAAGPLMAGSRSSFTICVDHMLPGVLDALLQYKGKDPTSARALLKMLPPLEAALQSYRDRAVTAKKSHEQIVMLEAAVQGWPEIAPMLLGDGCCGKIHLVENIIGALMPKVMVPQPVHGAPYFDLPALDNAEEAPDMSDIKMQDVINSVSLIPAYMGLATVAALRRVFPGSPDPVSMPFTKAKIARFTKLMKLQIQVHVHIASTQLRPFRLYMMDLLISHGVDVQQQAAQKVFDSICDTAREVRVNIVKAKRMHINMCVKAILHGRPAAVGESLLVLLDKVTSICAEEAKGLAIVTAINQALPDVWMSLLRQHKWPHGLDQDLQWLIEATQRIGDITAQHVRDAEEQGIPPKEHIRRVLSVPGLLDAEAKFLLNIFREFWEEPEEEEATGDPAREASGGASPADPSKAPAETRTSAVERLSRATAEALARMQFGGRTAGEVN</sequence>
<proteinExistence type="predicted"/>
<protein>
    <submittedName>
        <fullName evidence="2">G5559 protein</fullName>
    </submittedName>
</protein>
<reference evidence="2 3" key="1">
    <citation type="submission" date="2024-06" db="EMBL/GenBank/DDBJ databases">
        <authorList>
            <person name="Kraege A."/>
            <person name="Thomma B."/>
        </authorList>
    </citation>
    <scope>NUCLEOTIDE SEQUENCE [LARGE SCALE GENOMIC DNA]</scope>
</reference>
<dbReference type="EMBL" id="CAXHTA020000008">
    <property type="protein sequence ID" value="CAL5223098.1"/>
    <property type="molecule type" value="Genomic_DNA"/>
</dbReference>
<comment type="caution">
    <text evidence="2">The sequence shown here is derived from an EMBL/GenBank/DDBJ whole genome shotgun (WGS) entry which is preliminary data.</text>
</comment>
<name>A0ABP1FT53_9CHLO</name>
<evidence type="ECO:0000313" key="3">
    <source>
        <dbReference type="Proteomes" id="UP001497392"/>
    </source>
</evidence>
<feature type="region of interest" description="Disordered" evidence="1">
    <location>
        <begin position="672"/>
        <end position="707"/>
    </location>
</feature>
<accession>A0ABP1FT53</accession>
<evidence type="ECO:0000256" key="1">
    <source>
        <dbReference type="SAM" id="MobiDB-lite"/>
    </source>
</evidence>
<feature type="region of interest" description="Disordered" evidence="1">
    <location>
        <begin position="1"/>
        <end position="109"/>
    </location>
</feature>
<dbReference type="Proteomes" id="UP001497392">
    <property type="component" value="Unassembled WGS sequence"/>
</dbReference>
<gene>
    <name evidence="2" type="primary">g5559</name>
    <name evidence="2" type="ORF">VP750_LOCUS4757</name>
</gene>
<feature type="compositionally biased region" description="Polar residues" evidence="1">
    <location>
        <begin position="68"/>
        <end position="95"/>
    </location>
</feature>
<keyword evidence="3" id="KW-1185">Reference proteome</keyword>